<evidence type="ECO:0000313" key="14">
    <source>
        <dbReference type="EMBL" id="MBS4197902.1"/>
    </source>
</evidence>
<dbReference type="GO" id="GO:0005886">
    <property type="term" value="C:plasma membrane"/>
    <property type="evidence" value="ECO:0007669"/>
    <property type="project" value="UniProtKB-SubCell"/>
</dbReference>
<dbReference type="RefSeq" id="WP_213127133.1">
    <property type="nucleotide sequence ID" value="NZ_JAGYPG010000006.1"/>
</dbReference>
<evidence type="ECO:0000256" key="2">
    <source>
        <dbReference type="ARBA" id="ARBA00004651"/>
    </source>
</evidence>
<evidence type="ECO:0000256" key="1">
    <source>
        <dbReference type="ARBA" id="ARBA00003408"/>
    </source>
</evidence>
<keyword evidence="15" id="KW-1185">Reference proteome</keyword>
<dbReference type="InterPro" id="IPR050222">
    <property type="entry name" value="MATE_MdtK"/>
</dbReference>
<accession>A0A942TKW5</accession>
<feature type="transmembrane region" description="Helical" evidence="13">
    <location>
        <begin position="416"/>
        <end position="436"/>
    </location>
</feature>
<evidence type="ECO:0000256" key="5">
    <source>
        <dbReference type="ARBA" id="ARBA00022448"/>
    </source>
</evidence>
<dbReference type="NCBIfam" id="TIGR00797">
    <property type="entry name" value="matE"/>
    <property type="match status" value="1"/>
</dbReference>
<proteinExistence type="inferred from homology"/>
<dbReference type="EMBL" id="JAGYPG010000006">
    <property type="protein sequence ID" value="MBS4197902.1"/>
    <property type="molecule type" value="Genomic_DNA"/>
</dbReference>
<feature type="transmembrane region" description="Helical" evidence="13">
    <location>
        <begin position="163"/>
        <end position="186"/>
    </location>
</feature>
<evidence type="ECO:0000256" key="7">
    <source>
        <dbReference type="ARBA" id="ARBA00022475"/>
    </source>
</evidence>
<keyword evidence="10" id="KW-0406">Ion transport</keyword>
<dbReference type="InterPro" id="IPR002528">
    <property type="entry name" value="MATE_fam"/>
</dbReference>
<name>A0A942TKW5_9BACI</name>
<dbReference type="GO" id="GO:0042910">
    <property type="term" value="F:xenobiotic transmembrane transporter activity"/>
    <property type="evidence" value="ECO:0007669"/>
    <property type="project" value="InterPro"/>
</dbReference>
<feature type="transmembrane region" description="Helical" evidence="13">
    <location>
        <begin position="317"/>
        <end position="343"/>
    </location>
</feature>
<keyword evidence="9 13" id="KW-1133">Transmembrane helix</keyword>
<evidence type="ECO:0000256" key="12">
    <source>
        <dbReference type="ARBA" id="ARBA00031636"/>
    </source>
</evidence>
<comment type="function">
    <text evidence="1">Multidrug efflux pump.</text>
</comment>
<evidence type="ECO:0000256" key="4">
    <source>
        <dbReference type="ARBA" id="ARBA00020268"/>
    </source>
</evidence>
<comment type="caution">
    <text evidence="14">The sequence shown here is derived from an EMBL/GenBank/DDBJ whole genome shotgun (WGS) entry which is preliminary data.</text>
</comment>
<evidence type="ECO:0000256" key="10">
    <source>
        <dbReference type="ARBA" id="ARBA00023065"/>
    </source>
</evidence>
<dbReference type="CDD" id="cd13138">
    <property type="entry name" value="MATE_yoeA_like"/>
    <property type="match status" value="1"/>
</dbReference>
<feature type="transmembrane region" description="Helical" evidence="13">
    <location>
        <begin position="192"/>
        <end position="213"/>
    </location>
</feature>
<evidence type="ECO:0000256" key="11">
    <source>
        <dbReference type="ARBA" id="ARBA00023136"/>
    </source>
</evidence>
<reference evidence="14 15" key="1">
    <citation type="submission" date="2021-05" db="EMBL/GenBank/DDBJ databases">
        <title>Novel Bacillus species.</title>
        <authorList>
            <person name="Liu G."/>
        </authorList>
    </citation>
    <scope>NUCLEOTIDE SEQUENCE [LARGE SCALE GENOMIC DNA]</scope>
    <source>
        <strain evidence="15">FJAT-49780</strain>
    </source>
</reference>
<protein>
    <recommendedName>
        <fullName evidence="4">Probable multidrug resistance protein NorM</fullName>
    </recommendedName>
    <alternativeName>
        <fullName evidence="12">Multidrug-efflux transporter</fullName>
    </alternativeName>
</protein>
<keyword evidence="8 13" id="KW-0812">Transmembrane</keyword>
<keyword evidence="6" id="KW-0050">Antiport</keyword>
<keyword evidence="5" id="KW-0813">Transport</keyword>
<feature type="transmembrane region" description="Helical" evidence="13">
    <location>
        <begin position="12"/>
        <end position="34"/>
    </location>
</feature>
<comment type="subcellular location">
    <subcellularLocation>
        <location evidence="2">Cell membrane</location>
        <topology evidence="2">Multi-pass membrane protein</topology>
    </subcellularLocation>
</comment>
<dbReference type="PANTHER" id="PTHR43298:SF2">
    <property type="entry name" value="FMN_FAD EXPORTER YEEO-RELATED"/>
    <property type="match status" value="1"/>
</dbReference>
<dbReference type="Proteomes" id="UP000681414">
    <property type="component" value="Unassembled WGS sequence"/>
</dbReference>
<dbReference type="PANTHER" id="PTHR43298">
    <property type="entry name" value="MULTIDRUG RESISTANCE PROTEIN NORM-RELATED"/>
    <property type="match status" value="1"/>
</dbReference>
<comment type="similarity">
    <text evidence="3">Belongs to the multi antimicrobial extrusion (MATE) (TC 2.A.66.1) family.</text>
</comment>
<dbReference type="PIRSF" id="PIRSF006603">
    <property type="entry name" value="DinF"/>
    <property type="match status" value="1"/>
</dbReference>
<evidence type="ECO:0000313" key="15">
    <source>
        <dbReference type="Proteomes" id="UP000681414"/>
    </source>
</evidence>
<dbReference type="GO" id="GO:0006811">
    <property type="term" value="P:monoatomic ion transport"/>
    <property type="evidence" value="ECO:0007669"/>
    <property type="project" value="UniProtKB-KW"/>
</dbReference>
<feature type="transmembrane region" description="Helical" evidence="13">
    <location>
        <begin position="46"/>
        <end position="74"/>
    </location>
</feature>
<dbReference type="GO" id="GO:0015297">
    <property type="term" value="F:antiporter activity"/>
    <property type="evidence" value="ECO:0007669"/>
    <property type="project" value="UniProtKB-KW"/>
</dbReference>
<dbReference type="AlphaFoldDB" id="A0A942TKW5"/>
<feature type="transmembrane region" description="Helical" evidence="13">
    <location>
        <begin position="130"/>
        <end position="151"/>
    </location>
</feature>
<feature type="transmembrane region" description="Helical" evidence="13">
    <location>
        <begin position="386"/>
        <end position="410"/>
    </location>
</feature>
<sequence>MTKDMTTGSPLKHIISFAIPVFFGMLFQQFYSIADMMVVSWTLGEGALAAVGSTGAVFFLIIGFCMGLSGGFAVHIAQNFGSKNFAELKRFTGNIIWLCAGFSVVVTVLAVIFCRSILVITNTPADIFDMAYNYIIVIFWGIPATFAYNMLSGIMRSLGDSRSPLYILIASSLLNIGLSFMFILAFGWGTMGAALATVISEIGSVIGCLVLIAKRFDLVHISKSDLKPSWSHIRRLLGNGIPMGLLMSLTAIGSTVLQSSVNSLGSVSVAAITAASRFDGICGSVTVAIGNAATTFCAQNMGAGNIDRIKKGVRTGVVVAVGYSIVAFLIVMLFGRTLALLFIDAESTDLINLTYQYMVTCAAFYWAVALIHVVRLSIQGLGYGTIVMIAGLLEMVARGAVGIVFVPIFGFTAACFASPAAWVIADLFIIPSFVIAMRRAAKRIANEREMQSENLVLSGET</sequence>
<evidence type="ECO:0000256" key="8">
    <source>
        <dbReference type="ARBA" id="ARBA00022692"/>
    </source>
</evidence>
<feature type="transmembrane region" description="Helical" evidence="13">
    <location>
        <begin position="95"/>
        <end position="118"/>
    </location>
</feature>
<evidence type="ECO:0000256" key="13">
    <source>
        <dbReference type="SAM" id="Phobius"/>
    </source>
</evidence>
<keyword evidence="11 13" id="KW-0472">Membrane</keyword>
<evidence type="ECO:0000256" key="9">
    <source>
        <dbReference type="ARBA" id="ARBA00022989"/>
    </source>
</evidence>
<dbReference type="InterPro" id="IPR048279">
    <property type="entry name" value="MdtK-like"/>
</dbReference>
<organism evidence="14 15">
    <name type="scientific">Lederbergia citri</name>
    <dbReference type="NCBI Taxonomy" id="2833580"/>
    <lineage>
        <taxon>Bacteria</taxon>
        <taxon>Bacillati</taxon>
        <taxon>Bacillota</taxon>
        <taxon>Bacilli</taxon>
        <taxon>Bacillales</taxon>
        <taxon>Bacillaceae</taxon>
        <taxon>Lederbergia</taxon>
    </lineage>
</organism>
<evidence type="ECO:0000256" key="6">
    <source>
        <dbReference type="ARBA" id="ARBA00022449"/>
    </source>
</evidence>
<dbReference type="Pfam" id="PF01554">
    <property type="entry name" value="MatE"/>
    <property type="match status" value="2"/>
</dbReference>
<feature type="transmembrane region" description="Helical" evidence="13">
    <location>
        <begin position="355"/>
        <end position="374"/>
    </location>
</feature>
<evidence type="ECO:0000256" key="3">
    <source>
        <dbReference type="ARBA" id="ARBA00010199"/>
    </source>
</evidence>
<keyword evidence="7" id="KW-1003">Cell membrane</keyword>
<gene>
    <name evidence="14" type="ORF">KHA97_22955</name>
</gene>